<name>A0A3M6U0G1_POCDA</name>
<reference evidence="2 3" key="1">
    <citation type="journal article" date="2018" name="Sci. Rep.">
        <title>Comparative analysis of the Pocillopora damicornis genome highlights role of immune system in coral evolution.</title>
        <authorList>
            <person name="Cunning R."/>
            <person name="Bay R.A."/>
            <person name="Gillette P."/>
            <person name="Baker A.C."/>
            <person name="Traylor-Knowles N."/>
        </authorList>
    </citation>
    <scope>NUCLEOTIDE SEQUENCE [LARGE SCALE GENOMIC DNA]</scope>
    <source>
        <strain evidence="2">RSMAS</strain>
        <tissue evidence="2">Whole animal</tissue>
    </source>
</reference>
<evidence type="ECO:0000313" key="3">
    <source>
        <dbReference type="Proteomes" id="UP000275408"/>
    </source>
</evidence>
<dbReference type="Proteomes" id="UP000275408">
    <property type="component" value="Unassembled WGS sequence"/>
</dbReference>
<keyword evidence="3" id="KW-1185">Reference proteome</keyword>
<dbReference type="EMBL" id="RCHS01002491">
    <property type="protein sequence ID" value="RMX47097.1"/>
    <property type="molecule type" value="Genomic_DNA"/>
</dbReference>
<feature type="compositionally biased region" description="Basic and acidic residues" evidence="1">
    <location>
        <begin position="1414"/>
        <end position="1433"/>
    </location>
</feature>
<feature type="compositionally biased region" description="Polar residues" evidence="1">
    <location>
        <begin position="516"/>
        <end position="526"/>
    </location>
</feature>
<feature type="region of interest" description="Disordered" evidence="1">
    <location>
        <begin position="1"/>
        <end position="29"/>
    </location>
</feature>
<evidence type="ECO:0000256" key="1">
    <source>
        <dbReference type="SAM" id="MobiDB-lite"/>
    </source>
</evidence>
<feature type="compositionally biased region" description="Basic and acidic residues" evidence="1">
    <location>
        <begin position="1395"/>
        <end position="1405"/>
    </location>
</feature>
<feature type="region of interest" description="Disordered" evidence="1">
    <location>
        <begin position="512"/>
        <end position="532"/>
    </location>
</feature>
<feature type="region of interest" description="Disordered" evidence="1">
    <location>
        <begin position="1386"/>
        <end position="1433"/>
    </location>
</feature>
<organism evidence="2 3">
    <name type="scientific">Pocillopora damicornis</name>
    <name type="common">Cauliflower coral</name>
    <name type="synonym">Millepora damicornis</name>
    <dbReference type="NCBI Taxonomy" id="46731"/>
    <lineage>
        <taxon>Eukaryota</taxon>
        <taxon>Metazoa</taxon>
        <taxon>Cnidaria</taxon>
        <taxon>Anthozoa</taxon>
        <taxon>Hexacorallia</taxon>
        <taxon>Scleractinia</taxon>
        <taxon>Astrocoeniina</taxon>
        <taxon>Pocilloporidae</taxon>
        <taxon>Pocillopora</taxon>
    </lineage>
</organism>
<proteinExistence type="predicted"/>
<accession>A0A3M6U0G1</accession>
<evidence type="ECO:0000313" key="2">
    <source>
        <dbReference type="EMBL" id="RMX47097.1"/>
    </source>
</evidence>
<feature type="region of interest" description="Disordered" evidence="1">
    <location>
        <begin position="576"/>
        <end position="602"/>
    </location>
</feature>
<gene>
    <name evidence="2" type="ORF">pdam_00021009</name>
</gene>
<comment type="caution">
    <text evidence="2">The sequence shown here is derived from an EMBL/GenBank/DDBJ whole genome shotgun (WGS) entry which is preliminary data.</text>
</comment>
<protein>
    <submittedName>
        <fullName evidence="2">Uncharacterized protein</fullName>
    </submittedName>
</protein>
<dbReference type="OrthoDB" id="5975409at2759"/>
<sequence>MASSSNTAKDRSKELTNHGQPSSHEGKDLSSKFLPEASITAHAKLTQNTLNVTVANCSMISVSQSNKERVRRNHCCDQNRLQCENSRKEPDSDDCIEQRKRVTEKVECQQQVFGKGEVRSDSGPKGANCILNQTAKGVVDYQVQPLSATQNSKHADSGEIIITSVELPMAPIKVEGDLSGKHGMCERLLEKLEVYQDNGHFDEHDSLVTRAMHFYEGEKNADMLLVLEIERAAPLSYKGQWKLARKKLISVANSDLKSRASYSDIITARAYYLLAAHMRRNERYRNSKFPLLLEFLRRSEYLLQNYDSPEDLSELYQTYGALWLDRMSQIPNARRNARARNAAREKSKYYFTKAIYFSQQDYRPRVRIKRQMYAHLKLATILLDSCSTFALAQEKPIPPSDIEEAEEHLEIIQFKLGGSIPRATLMLLFKTQSDQLNRQGRFHLAKERAEDAYQLACLHQFNTELETLRERINFLNNKLQTPDQIVIEGHDHVSSDTGYNNSERRMASTLAEDLSKGSTHHGQTSYDGKGLSSKFPPNAPIIARAKFETVANTLNVSLANCGVVIVGHPNTEQLSRNRDCEKDRLQSEYGPKEADSNDRNERQKRVIEKVECRRQLFSKGEVQPDDGQKEEYCTLNQYQTARGVVDCQLAPLSETKEIEHSDSSGTSCARVELPMASIKVKGDFSGKHREGEQLLKALELCQDNGMFVQHKRLAMEKIHYYEDRKNADMVLVLKIEQAVALSYEKKSKLAKKMLISVTESDLNGQALYGDVISARAFYVLAAHMRREEKHRKLKLTLLFEYLRRSKHLLQQYDSPEDWADLYYTYGCLWLDYMSLIPDDTRNARARNAMRNNARCSFEKALFFSQKDHRLRVRIKRERYAHIKLASILLDCCSTTARIQQKTIPPGDIKQAEDHLDIVQFKLGDCIPKGTWIQLLKTRSDQLKSKRYYHNIKMTNQETRKGMKFPSGPAGDISNQSIDNGQPSCNDENGSLVTCVPVNSARGIAEATIDTVANTLKITISNFKTVAVGKSKTEQALKPVDYHRQLSDEARHRTFVDCPLPLIKIQGSLKGIQFEKILSRLEDLQDNAKFEDHERLVTASMQSFTEGKNPDMALALKIERGVAFAYQKEFKKSKSMFISVITLDKHQTYQIINPNILLARAYFLRVADPMERSSKEMGKILKFLRRSEFLLQNHDSPEDWAELYQTYGCFWLDYMSLIPVNRCAHNTARDNAISFFQKAVFYSQQDPRPRVQIKRLMYAHIKLATILLHCYSTSSRIQEKTIPPNDIKQAKEYLDIIQFKLGEVIPMGTWIQLLKTRSDQFYREDKYKLAQETVEEAYRLASFHKFDTELTTLREMIELFQWKFHSHLVFTEKLHFSNSEAPYSASESFKHRISKQQRDCDRDRLQSENGLKEANSNDRSERQKEMTEKLERQRSFSAKAKFDLTAVKKKNIAP</sequence>